<dbReference type="Gene3D" id="2.60.40.740">
    <property type="match status" value="1"/>
</dbReference>
<gene>
    <name evidence="1" type="ORF">RHP51_07325</name>
</gene>
<dbReference type="InterPro" id="IPR025667">
    <property type="entry name" value="SprB_repeat"/>
</dbReference>
<dbReference type="RefSeq" id="WP_415866720.1">
    <property type="nucleotide sequence ID" value="NZ_CP134537.1"/>
</dbReference>
<reference evidence="1 2" key="1">
    <citation type="submission" date="2023-09" db="EMBL/GenBank/DDBJ databases">
        <title>Thalassobella suaedae gen. nov., sp. nov., a marine bacterium of the family Flavobacteriaceae isolated from a halophyte Suaeda japonica.</title>
        <authorList>
            <person name="Lee S.Y."/>
            <person name="Hwang C.Y."/>
        </authorList>
    </citation>
    <scope>NUCLEOTIDE SEQUENCE [LARGE SCALE GENOMIC DNA]</scope>
    <source>
        <strain evidence="1 2">HL-DH14</strain>
    </source>
</reference>
<accession>A0ABY9XX84</accession>
<protein>
    <submittedName>
        <fullName evidence="1">SprB repeat-containing protein</fullName>
    </submittedName>
</protein>
<dbReference type="Proteomes" id="UP001302806">
    <property type="component" value="Chromosome"/>
</dbReference>
<name>A0ABY9XX84_9FLAO</name>
<organism evidence="1 2">
    <name type="scientific">Thalassobellus suaedae</name>
    <dbReference type="NCBI Taxonomy" id="3074124"/>
    <lineage>
        <taxon>Bacteria</taxon>
        <taxon>Pseudomonadati</taxon>
        <taxon>Bacteroidota</taxon>
        <taxon>Flavobacteriia</taxon>
        <taxon>Flavobacteriales</taxon>
        <taxon>Flavobacteriaceae</taxon>
        <taxon>Thalassobellus</taxon>
    </lineage>
</organism>
<evidence type="ECO:0000313" key="1">
    <source>
        <dbReference type="EMBL" id="WNH10458.1"/>
    </source>
</evidence>
<proteinExistence type="predicted"/>
<sequence>MDFVLRLEIAQVNGIDFAVDDIEVYQLPRTCIEQVDFPFIIEPGQAFSADIVSTSNVTCASAADGSITIAAQNFDTTNGYQYSIDGGTTWNTTSTSPYVITGLGEGTYNIIVRYDDSSDGICDATLQAEIIAPSLLSVSATTTPVTCLDGSTVTATATGGTPAFTYELLDASLTVVNTFPANGILTDVAAGDYTIRVTDANGCTATTTISLTAPIAPTASIVNADYCYDAANGATLEVSASGGQTPYEYSINGGAFQSNNVFSNLTPGIYNITVRDAYGCDVILSAETIADQVNISATLTNELDCTVSPNAEISGTISYGYAPYSVTLVQGSGTVNLSGNTFTLTTGADGIYQFQVTDANGCTALSNVITVNPIENPTAITTVVNALCNGSSDGSVQIVPSGGVGPYTYNFNGLGFTSTSLYTGLAAGTYPYQVQDANECIFDGTVTLTEPTTLVVSASATAFSCSASNTAQSATVTIDVPTTGTAPYMYSFNGSGYSASNTLEVNDNGSDQTITYSVQDANGCTDDGSLTISALNPPTDLDFNATAVTCDNTTSTVTVTATNGVGALTYEIISPIVVAPQTSNTFSGLAPDTYVFRVTDANECYYTESLIIDPVTPIAMTALKLSDVFCFGGNDGAAQFEVFNATNFTYTINGGTTQAGVNPISLTNLTAGTYTVVVNDTDTGCTATESVTILEPTAAVSATATATNVHCNNFESQITVTATGGTPNYKYAAVVTGSSAPTALDYNSSNVITVDTNSASDLVWDVYVKDANDCPAITTVTIIKDADPTINNVIVNNQCDVSSGFTFTVDGSGVAPLSYSINSGASYQTSPTFTVNAAGSYTITIRDGNGCIATADNSIDVFEPITVDALLTKDLTCSAPAEATIEGTISGGNAPYSVTFLQGTGTAPVVSGNSFIFSTSTAGDYQFLITDANGCTQQTGVITVTNTVDPVILNVTLTQDISCNGDATASIDVNIDMSYGFPPFVINVRNETTNTNFGTQTSGLPAGDYTVTVTDSRGCDDTELITINEPAPIIPVYHAEPITCQSGGISKGSVIIDSVTGGTAPYNYFVTGTNGYNNSELNATGSTSFSFDIVDFGLYQINIVDANGCSVLIQDVLVASPPDNLKITVTSPPANCSSGGEATITIGTPLIGSGTFHFAIYTGPGMIYPSVGDWQDESPIVSGQTTFTDLIPGATYTFIVYDESTQCYYYQPADTAIPTNSELTVSSLVPNNITCVGSADGNVSFDINSTYTSATGVSYEIYDALTLVSTGVSGTGIIPATGTLTVTNLGNLDFGNYIIVITELAGADNEGCSIVSEAFNITESAFELELTASSTRNENCNELGLVTAIASNGTAPYEYQLLLDSVPGSSSYRYRLGNEQYIYSCCR</sequence>
<evidence type="ECO:0000313" key="2">
    <source>
        <dbReference type="Proteomes" id="UP001302806"/>
    </source>
</evidence>
<dbReference type="EMBL" id="CP134537">
    <property type="protein sequence ID" value="WNH10458.1"/>
    <property type="molecule type" value="Genomic_DNA"/>
</dbReference>
<dbReference type="Pfam" id="PF13573">
    <property type="entry name" value="SprB"/>
    <property type="match status" value="4"/>
</dbReference>